<dbReference type="PROSITE" id="PS50231">
    <property type="entry name" value="RICIN_B_LECTIN"/>
    <property type="match status" value="1"/>
</dbReference>
<proteinExistence type="predicted"/>
<feature type="region of interest" description="Disordered" evidence="3">
    <location>
        <begin position="1194"/>
        <end position="1244"/>
    </location>
</feature>
<feature type="domain" description="LamG-like jellyroll fold" evidence="6">
    <location>
        <begin position="1287"/>
        <end position="1433"/>
    </location>
</feature>
<dbReference type="InterPro" id="IPR006558">
    <property type="entry name" value="LamG-like"/>
</dbReference>
<sequence length="1924" mass="194731">MIRRSRDRRRPTVLVAAVAATAAFVLGATAAPAFAAPQPATGPSSSSASPDGNRATDPTAAALAEAEATGLPVPVDSLTTATWTSTANPDGSMSTHIDAQPVRTRRNGSWVALDATLAVTGGRLAPAATTDSITLSDGGDGPLATLTDTGGHSISLTLPFTLPTPQIDGDTAKYQSVIPGVDLQATVDPQGGFSDVLIIRDAQAMTDPRLAKLTFAVSANGLTVHQDSTGLEVTAPDGSVSYSGPQPLMWDSSTAGTGGSAPAAKQPAAEAENDDTGSAPTSSAAGPGTGAQVAPLAVAASDTSLTLTPDQQMLDSPDTTWPLYIDPSITAGTTGSKFDQLYMSGSCANTPTTGKAQTNGEGVGYQHWDTSCGFAVERTLYQLNLSGLASNFVVSKATVNLTETYAAACSHSSTLKLRTVHPFDGSTDGNSQPSQSTNFTAVYSDAVTSGTGSLCSGAAVSFNVTSTVQKALTASDWYVEVYNGNESVSSGNNDFVRLNTNPSVNITYDITPKTPTTSFTVPKGSKGSTAPCGSPSKYTWIGATTSGSSGSKISLSTAVASGVKGEKIRADYKVWDDNDVTSTGPVTKAMLFSAYVASPTTATAPIGFTVQDGHTYGWYVYAADGTLMSGKLLCYFKMDEKAPTTPAVATNSSFPPLSSGKTATGYAGPNQTTSFKVTVTDPAPPQTNCTTTCTASGVTKLMWEMDSTTPSATSGTAVTALTSTGNGTVTATISNVPVVKWGQHTLKIVAVDKAGNVSPAASYTFFAPWNPDTKTRAGDLDADQIPDLVAADSGGNLVEYSGAAAVTAAPTRLATAAQSPDGSSWAGFQVAHDGSMTGGSIDDLYAFQTKTHKLFTDENDLNSGTASTAGFTGKRYTPLDKPGRCDSTAYGATRCAGYDPNGWATTTQIAAPGSLYGDGFGDLVAMENGKLWLYEAGSGRTLTDVVLLGDGNWTGTTLITPGTVSGIPTLWARDKTTGVVYSYSLATDPTTGQPALLHAPTKPAALVSGVPAGTTQLCMDETGASTTPGTAIDIAACSGSAGQSFVRSTDGTIRVLGLCVEAKNGGTTTGTLIDAGTCNGGAAQQWQAEPYGVLENPASGLCLGDPSAKTTPGTQLVLWTCHTDLGDGSQDWNGTASAALPAPAQTAVGYVPTTTYPTVMSTGDISGPAGIPDGVPDLYLVDASGKVSLAAGAQAPDADVDPQAPAAAGDHQWALDDGTSAGGATDSGTIQGSPPGSYSSTGITWTADTTLPQADTAMQQTDPAGTVPVFNGTSGVVTTGAQILTTQAYTVSAWAKLSALTGSAGEWVASQGTQYHQAFSLGYDPTKKVWAFTTTTASSSSTTTVEQAQSAVGAPQAGVWTHLVGVHNTDGSMALYINGRLSGTAKNPDPAYDADGFLTIGAAETPGSTTGPFQLFPGSISDVRVYSAAYGPDTALAAPASLGTVATDAAASWALNNTVPNAPVQALDADTWALTPTTDAAGNPVAVAADTNTDNPATGPAGNTVLTGDNAEATGAASFNGSSDYLATAAPALTTGHDFTVEVTAQQSIDTSGDVPQAATQDVACQMAGTGAADLCLGDSGPGTPWFVTMTGADGTVTAQSTSDWADGSAQDLVATYSATSRTITLYLDSCLADTETVTSPQFTPTARLVLGAGGTTADATGTVPDAFDGTAQHLSVKPYADAPDTADCDPQSAPVVTDPSGLSDEEVITTADNPGQYRVFLAGSALPLSEDDLAADGDIYQTGSAITVTASLWKDLPTTLPDGMTVTDASGADPTTYETLAGAAVPLTADEAAGGAFATPVPVPTSWLGTADHTRPADGTLVADATGSDSNQYVLVGGTAIPITSDDEGYLGYDFTQSVPVPPTWLAQAIIATPADGTFVIDPTNTFTAYTVQGGALVVSDDDTSTALPVPPSWIESLPGYEG</sequence>
<feature type="compositionally biased region" description="Polar residues" evidence="3">
    <location>
        <begin position="1230"/>
        <end position="1244"/>
    </location>
</feature>
<dbReference type="InterPro" id="IPR000772">
    <property type="entry name" value="Ricin_B_lectin"/>
</dbReference>
<dbReference type="EMBL" id="FNIE01000014">
    <property type="protein sequence ID" value="SDO95349.1"/>
    <property type="molecule type" value="Genomic_DNA"/>
</dbReference>
<dbReference type="InterPro" id="IPR006311">
    <property type="entry name" value="TAT_signal"/>
</dbReference>
<dbReference type="Gene3D" id="2.80.10.50">
    <property type="match status" value="1"/>
</dbReference>
<dbReference type="GO" id="GO:0030246">
    <property type="term" value="F:carbohydrate binding"/>
    <property type="evidence" value="ECO:0007669"/>
    <property type="project" value="UniProtKB-KW"/>
</dbReference>
<feature type="region of interest" description="Disordered" evidence="3">
    <location>
        <begin position="230"/>
        <end position="291"/>
    </location>
</feature>
<feature type="compositionally biased region" description="Low complexity" evidence="3">
    <location>
        <begin position="1194"/>
        <end position="1229"/>
    </location>
</feature>
<dbReference type="SUPFAM" id="SSF50370">
    <property type="entry name" value="Ricin B-like lectins"/>
    <property type="match status" value="1"/>
</dbReference>
<feature type="domain" description="Ricin B lectin" evidence="5">
    <location>
        <begin position="1002"/>
        <end position="1135"/>
    </location>
</feature>
<dbReference type="SMART" id="SM00560">
    <property type="entry name" value="LamGL"/>
    <property type="match status" value="1"/>
</dbReference>
<accession>A0A1H0NRR6</accession>
<evidence type="ECO:0000259" key="6">
    <source>
        <dbReference type="SMART" id="SM00560"/>
    </source>
</evidence>
<dbReference type="SUPFAM" id="SSF49899">
    <property type="entry name" value="Concanavalin A-like lectins/glucanases"/>
    <property type="match status" value="2"/>
</dbReference>
<protein>
    <submittedName>
        <fullName evidence="7">Ricin-type beta-trefoil lectin domain-containing protein</fullName>
    </submittedName>
</protein>
<keyword evidence="1 4" id="KW-0732">Signal</keyword>
<evidence type="ECO:0000256" key="3">
    <source>
        <dbReference type="SAM" id="MobiDB-lite"/>
    </source>
</evidence>
<keyword evidence="2" id="KW-1015">Disulfide bond</keyword>
<dbReference type="InterPro" id="IPR013320">
    <property type="entry name" value="ConA-like_dom_sf"/>
</dbReference>
<feature type="region of interest" description="Disordered" evidence="3">
    <location>
        <begin position="37"/>
        <end position="59"/>
    </location>
</feature>
<dbReference type="Proteomes" id="UP000199341">
    <property type="component" value="Unassembled WGS sequence"/>
</dbReference>
<feature type="chain" id="PRO_5011541125" evidence="4">
    <location>
        <begin position="36"/>
        <end position="1924"/>
    </location>
</feature>
<organism evidence="7 8">
    <name type="scientific">Actinacidiphila guanduensis</name>
    <dbReference type="NCBI Taxonomy" id="310781"/>
    <lineage>
        <taxon>Bacteria</taxon>
        <taxon>Bacillati</taxon>
        <taxon>Actinomycetota</taxon>
        <taxon>Actinomycetes</taxon>
        <taxon>Kitasatosporales</taxon>
        <taxon>Streptomycetaceae</taxon>
        <taxon>Actinacidiphila</taxon>
    </lineage>
</organism>
<dbReference type="PROSITE" id="PS51318">
    <property type="entry name" value="TAT"/>
    <property type="match status" value="1"/>
</dbReference>
<evidence type="ECO:0000259" key="5">
    <source>
        <dbReference type="SMART" id="SM00458"/>
    </source>
</evidence>
<dbReference type="RefSeq" id="WP_143031767.1">
    <property type="nucleotide sequence ID" value="NZ_FNIE01000014.1"/>
</dbReference>
<keyword evidence="8" id="KW-1185">Reference proteome</keyword>
<name>A0A1H0NRR6_9ACTN</name>
<feature type="compositionally biased region" description="Low complexity" evidence="3">
    <location>
        <begin position="252"/>
        <end position="270"/>
    </location>
</feature>
<evidence type="ECO:0000313" key="8">
    <source>
        <dbReference type="Proteomes" id="UP000199341"/>
    </source>
</evidence>
<dbReference type="SMART" id="SM00458">
    <property type="entry name" value="RICIN"/>
    <property type="match status" value="1"/>
</dbReference>
<dbReference type="STRING" id="310781.SAMN05216259_114164"/>
<dbReference type="Pfam" id="PF13385">
    <property type="entry name" value="Laminin_G_3"/>
    <property type="match status" value="1"/>
</dbReference>
<keyword evidence="7" id="KW-0430">Lectin</keyword>
<dbReference type="InterPro" id="IPR035992">
    <property type="entry name" value="Ricin_B-like_lectins"/>
</dbReference>
<evidence type="ECO:0000256" key="4">
    <source>
        <dbReference type="SAM" id="SignalP"/>
    </source>
</evidence>
<gene>
    <name evidence="7" type="ORF">SAMN05216259_114164</name>
</gene>
<evidence type="ECO:0000256" key="1">
    <source>
        <dbReference type="ARBA" id="ARBA00022729"/>
    </source>
</evidence>
<dbReference type="Gene3D" id="2.60.120.200">
    <property type="match status" value="2"/>
</dbReference>
<evidence type="ECO:0000313" key="7">
    <source>
        <dbReference type="EMBL" id="SDO95349.1"/>
    </source>
</evidence>
<dbReference type="OrthoDB" id="4332189at2"/>
<reference evidence="7 8" key="1">
    <citation type="submission" date="2016-10" db="EMBL/GenBank/DDBJ databases">
        <authorList>
            <person name="de Groot N.N."/>
        </authorList>
    </citation>
    <scope>NUCLEOTIDE SEQUENCE [LARGE SCALE GENOMIC DNA]</scope>
    <source>
        <strain evidence="7 8">CGMCC 4.2022</strain>
    </source>
</reference>
<evidence type="ECO:0000256" key="2">
    <source>
        <dbReference type="ARBA" id="ARBA00023157"/>
    </source>
</evidence>
<feature type="signal peptide" evidence="4">
    <location>
        <begin position="1"/>
        <end position="35"/>
    </location>
</feature>
<dbReference type="Pfam" id="PF00652">
    <property type="entry name" value="Ricin_B_lectin"/>
    <property type="match status" value="1"/>
</dbReference>